<dbReference type="PANTHER" id="PTHR43097">
    <property type="entry name" value="GLUTAMINE-TRNA LIGASE"/>
    <property type="match status" value="1"/>
</dbReference>
<sequence length="568" mass="65284">MSDKNSTPSPATDFIRNIISGDLDSGKHQHIVTRFPPEPNGQLHIGHAKSICLNFGVANDFDGKCFMRFDDTNPVKEDDEYVEGILRDVRWLGFDWGERLTHASDYFEQLYLFAEELIQKGKAYVESQNADEIRELRGTLTEPGKNSPFRERSVEDNLTLFRKMRGGEFEDGTHVLRAKIDMASPNINLRDPVLYRIRKISHQRTADQWCIYPLYDFTHGLSDALEGVTHSLCTLEFEDHRPLYEWILAEVSAPCLPRQIEFSRLNLRYTVLSKRRLIQLVEEGHVNGWDDPRMLTLSGLRRRGYPPSAIRLFCERIGISKSENNIEMSVLEDCAREELDKTAPRAMAVLRPLKVVITNYQEDKTEEFEPSRHPKNPEMGTRKVPFTREIYIDHDDFRIDPPAKYFRLAPGKEVRLRFAYVIRCEEVIYDSSGKVIELHCTYDQATRSGAKAEGRKVKGIIHWVSIQHSVPVEVRLYDRLFVNPSPGSDDPGGNFLNDLNPDSIETVTSCRVEPGLLKAKPADVYQFERVGYFCVDSKESRPGALVFNRTVTLRDTWAKLEQEHTGQN</sequence>
<feature type="domain" description="Glutamyl/glutaminyl-tRNA synthetase class Ib anti-codon binding" evidence="10">
    <location>
        <begin position="343"/>
        <end position="443"/>
    </location>
</feature>
<evidence type="ECO:0000259" key="9">
    <source>
        <dbReference type="Pfam" id="PF00749"/>
    </source>
</evidence>
<dbReference type="PANTHER" id="PTHR43097:SF5">
    <property type="entry name" value="GLUTAMATE--TRNA LIGASE"/>
    <property type="match status" value="1"/>
</dbReference>
<accession>A0A381S379</accession>
<dbReference type="GO" id="GO:0005829">
    <property type="term" value="C:cytosol"/>
    <property type="evidence" value="ECO:0007669"/>
    <property type="project" value="TreeGrafter"/>
</dbReference>
<dbReference type="Gene3D" id="1.10.1160.10">
    <property type="entry name" value="Glutamyl-trna Synthetase, Domain 2"/>
    <property type="match status" value="1"/>
</dbReference>
<dbReference type="Pfam" id="PF20974">
    <property type="entry name" value="tRNA-synt_1c_C2"/>
    <property type="match status" value="1"/>
</dbReference>
<dbReference type="InterPro" id="IPR000924">
    <property type="entry name" value="Glu/Gln-tRNA-synth"/>
</dbReference>
<dbReference type="InterPro" id="IPR049437">
    <property type="entry name" value="tRNA-synt_1c_C2"/>
</dbReference>
<dbReference type="EMBL" id="UINC01002611">
    <property type="protein sequence ID" value="SUZ98510.1"/>
    <property type="molecule type" value="Genomic_DNA"/>
</dbReference>
<dbReference type="SUPFAM" id="SSF52374">
    <property type="entry name" value="Nucleotidylyl transferase"/>
    <property type="match status" value="1"/>
</dbReference>
<evidence type="ECO:0000256" key="7">
    <source>
        <dbReference type="ARBA" id="ARBA00023146"/>
    </source>
</evidence>
<dbReference type="Pfam" id="PF03950">
    <property type="entry name" value="tRNA-synt_1c_C"/>
    <property type="match status" value="1"/>
</dbReference>
<evidence type="ECO:0000256" key="6">
    <source>
        <dbReference type="ARBA" id="ARBA00022917"/>
    </source>
</evidence>
<keyword evidence="3" id="KW-0436">Ligase</keyword>
<dbReference type="InterPro" id="IPR004514">
    <property type="entry name" value="Gln-tRNA-synth"/>
</dbReference>
<gene>
    <name evidence="12" type="ORF">METZ01_LOCUS51364</name>
</gene>
<reference evidence="12" key="1">
    <citation type="submission" date="2018-05" db="EMBL/GenBank/DDBJ databases">
        <authorList>
            <person name="Lanie J.A."/>
            <person name="Ng W.-L."/>
            <person name="Kazmierczak K.M."/>
            <person name="Andrzejewski T.M."/>
            <person name="Davidsen T.M."/>
            <person name="Wayne K.J."/>
            <person name="Tettelin H."/>
            <person name="Glass J.I."/>
            <person name="Rusch D."/>
            <person name="Podicherti R."/>
            <person name="Tsui H.-C.T."/>
            <person name="Winkler M.E."/>
        </authorList>
    </citation>
    <scope>NUCLEOTIDE SEQUENCE</scope>
</reference>
<dbReference type="InterPro" id="IPR020059">
    <property type="entry name" value="Glu/Gln-tRNA-synth_Ib_codon-bd"/>
</dbReference>
<dbReference type="GO" id="GO:0005524">
    <property type="term" value="F:ATP binding"/>
    <property type="evidence" value="ECO:0007669"/>
    <property type="project" value="UniProtKB-KW"/>
</dbReference>
<dbReference type="InterPro" id="IPR020061">
    <property type="entry name" value="Glu_tRNA_lig_a-bdl"/>
</dbReference>
<dbReference type="PRINTS" id="PR00987">
    <property type="entry name" value="TRNASYNTHGLU"/>
</dbReference>
<dbReference type="EC" id="6.1.1.18" evidence="1"/>
<evidence type="ECO:0000259" key="11">
    <source>
        <dbReference type="Pfam" id="PF20974"/>
    </source>
</evidence>
<dbReference type="NCBIfam" id="TIGR00440">
    <property type="entry name" value="glnS"/>
    <property type="match status" value="1"/>
</dbReference>
<evidence type="ECO:0000313" key="12">
    <source>
        <dbReference type="EMBL" id="SUZ98510.1"/>
    </source>
</evidence>
<dbReference type="FunFam" id="1.10.1160.10:FF:000001">
    <property type="entry name" value="Glutamine--tRNA ligase"/>
    <property type="match status" value="1"/>
</dbReference>
<dbReference type="InterPro" id="IPR020058">
    <property type="entry name" value="Glu/Gln-tRNA-synth_Ib_cat-dom"/>
</dbReference>
<feature type="domain" description="Glutamyl/glutaminyl-tRNA synthetase class Ib catalytic" evidence="9">
    <location>
        <begin position="31"/>
        <end position="340"/>
    </location>
</feature>
<feature type="domain" description="tRNA synthetases class I (E and Q) anti-codon binding" evidence="11">
    <location>
        <begin position="460"/>
        <end position="536"/>
    </location>
</feature>
<keyword evidence="7" id="KW-0030">Aminoacyl-tRNA synthetase</keyword>
<keyword evidence="5" id="KW-0067">ATP-binding</keyword>
<dbReference type="GO" id="GO:0004819">
    <property type="term" value="F:glutamine-tRNA ligase activity"/>
    <property type="evidence" value="ECO:0007669"/>
    <property type="project" value="UniProtKB-EC"/>
</dbReference>
<evidence type="ECO:0000256" key="4">
    <source>
        <dbReference type="ARBA" id="ARBA00022741"/>
    </source>
</evidence>
<keyword evidence="2" id="KW-0963">Cytoplasm</keyword>
<organism evidence="12">
    <name type="scientific">marine metagenome</name>
    <dbReference type="NCBI Taxonomy" id="408172"/>
    <lineage>
        <taxon>unclassified sequences</taxon>
        <taxon>metagenomes</taxon>
        <taxon>ecological metagenomes</taxon>
    </lineage>
</organism>
<evidence type="ECO:0000256" key="3">
    <source>
        <dbReference type="ARBA" id="ARBA00022598"/>
    </source>
</evidence>
<dbReference type="FunFam" id="3.90.800.10:FF:000001">
    <property type="entry name" value="Glutamine--tRNA ligase"/>
    <property type="match status" value="1"/>
</dbReference>
<dbReference type="InterPro" id="IPR001412">
    <property type="entry name" value="aa-tRNA-synth_I_CS"/>
</dbReference>
<dbReference type="HAMAP" id="MF_00126">
    <property type="entry name" value="Gln_tRNA_synth"/>
    <property type="match status" value="1"/>
</dbReference>
<evidence type="ECO:0000256" key="1">
    <source>
        <dbReference type="ARBA" id="ARBA00012836"/>
    </source>
</evidence>
<name>A0A381S379_9ZZZZ</name>
<comment type="catalytic activity">
    <reaction evidence="8">
        <text>tRNA(Gln) + L-glutamine + ATP = L-glutaminyl-tRNA(Gln) + AMP + diphosphate</text>
        <dbReference type="Rhea" id="RHEA:20121"/>
        <dbReference type="Rhea" id="RHEA-COMP:9662"/>
        <dbReference type="Rhea" id="RHEA-COMP:9681"/>
        <dbReference type="ChEBI" id="CHEBI:30616"/>
        <dbReference type="ChEBI" id="CHEBI:33019"/>
        <dbReference type="ChEBI" id="CHEBI:58359"/>
        <dbReference type="ChEBI" id="CHEBI:78442"/>
        <dbReference type="ChEBI" id="CHEBI:78521"/>
        <dbReference type="ChEBI" id="CHEBI:456215"/>
        <dbReference type="EC" id="6.1.1.18"/>
    </reaction>
</comment>
<dbReference type="NCBIfam" id="NF011291">
    <property type="entry name" value="PRK14703.1"/>
    <property type="match status" value="1"/>
</dbReference>
<evidence type="ECO:0000256" key="5">
    <source>
        <dbReference type="ARBA" id="ARBA00022840"/>
    </source>
</evidence>
<dbReference type="InterPro" id="IPR011035">
    <property type="entry name" value="Ribosomal_bL25/Gln-tRNA_synth"/>
</dbReference>
<protein>
    <recommendedName>
        <fullName evidence="1">glutamine--tRNA ligase</fullName>
        <ecNumber evidence="1">6.1.1.18</ecNumber>
    </recommendedName>
</protein>
<dbReference type="InterPro" id="IPR014729">
    <property type="entry name" value="Rossmann-like_a/b/a_fold"/>
</dbReference>
<evidence type="ECO:0000256" key="8">
    <source>
        <dbReference type="ARBA" id="ARBA00048270"/>
    </source>
</evidence>
<proteinExistence type="inferred from homology"/>
<dbReference type="Gene3D" id="3.90.800.10">
    <property type="entry name" value="Glutamyl-tRNA Synthetase, Domain 3"/>
    <property type="match status" value="1"/>
</dbReference>
<dbReference type="FunFam" id="3.40.50.620:FF:000037">
    <property type="entry name" value="Glutamine--tRNA ligase cytoplasmic"/>
    <property type="match status" value="1"/>
</dbReference>
<dbReference type="AlphaFoldDB" id="A0A381S379"/>
<dbReference type="SUPFAM" id="SSF50715">
    <property type="entry name" value="Ribosomal protein L25-like"/>
    <property type="match status" value="1"/>
</dbReference>
<dbReference type="GO" id="GO:0006425">
    <property type="term" value="P:glutaminyl-tRNA aminoacylation"/>
    <property type="evidence" value="ECO:0007669"/>
    <property type="project" value="InterPro"/>
</dbReference>
<dbReference type="Gene3D" id="2.40.240.10">
    <property type="entry name" value="Ribosomal Protein L25, Chain P"/>
    <property type="match status" value="2"/>
</dbReference>
<dbReference type="FunFam" id="2.40.240.10:FF:000001">
    <property type="entry name" value="Glutamine--tRNA ligase"/>
    <property type="match status" value="1"/>
</dbReference>
<keyword evidence="6" id="KW-0648">Protein biosynthesis</keyword>
<dbReference type="Gene3D" id="3.40.50.620">
    <property type="entry name" value="HUPs"/>
    <property type="match status" value="1"/>
</dbReference>
<dbReference type="InterPro" id="IPR022861">
    <property type="entry name" value="Gln_tRNA_ligase_bac"/>
</dbReference>
<dbReference type="PROSITE" id="PS00178">
    <property type="entry name" value="AA_TRNA_LIGASE_I"/>
    <property type="match status" value="1"/>
</dbReference>
<evidence type="ECO:0000259" key="10">
    <source>
        <dbReference type="Pfam" id="PF03950"/>
    </source>
</evidence>
<evidence type="ECO:0000256" key="2">
    <source>
        <dbReference type="ARBA" id="ARBA00022490"/>
    </source>
</evidence>
<dbReference type="InterPro" id="IPR050132">
    <property type="entry name" value="Gln/Glu-tRNA_Ligase"/>
</dbReference>
<dbReference type="Pfam" id="PF00749">
    <property type="entry name" value="tRNA-synt_1c"/>
    <property type="match status" value="1"/>
</dbReference>
<keyword evidence="4" id="KW-0547">Nucleotide-binding</keyword>
<dbReference type="InterPro" id="IPR020056">
    <property type="entry name" value="Rbsml_bL25/Gln-tRNA_synth_N"/>
</dbReference>